<proteinExistence type="predicted"/>
<evidence type="ECO:0000313" key="1">
    <source>
        <dbReference type="EMBL" id="GAA0502214.1"/>
    </source>
</evidence>
<name>A0ABN1BPL5_9BACI</name>
<dbReference type="InterPro" id="IPR026988">
    <property type="entry name" value="YaaC-like"/>
</dbReference>
<dbReference type="RefSeq" id="WP_343843353.1">
    <property type="nucleotide sequence ID" value="NZ_BAAADO010000008.1"/>
</dbReference>
<dbReference type="Pfam" id="PF14175">
    <property type="entry name" value="YaaC"/>
    <property type="match status" value="1"/>
</dbReference>
<keyword evidence="2" id="KW-1185">Reference proteome</keyword>
<reference evidence="1 2" key="1">
    <citation type="journal article" date="2019" name="Int. J. Syst. Evol. Microbiol.">
        <title>The Global Catalogue of Microorganisms (GCM) 10K type strain sequencing project: providing services to taxonomists for standard genome sequencing and annotation.</title>
        <authorList>
            <consortium name="The Broad Institute Genomics Platform"/>
            <consortium name="The Broad Institute Genome Sequencing Center for Infectious Disease"/>
            <person name="Wu L."/>
            <person name="Ma J."/>
        </authorList>
    </citation>
    <scope>NUCLEOTIDE SEQUENCE [LARGE SCALE GENOMIC DNA]</scope>
    <source>
        <strain evidence="1 2">JCM 12389</strain>
    </source>
</reference>
<organism evidence="1 2">
    <name type="scientific">Salinibacillus aidingensis</name>
    <dbReference type="NCBI Taxonomy" id="237684"/>
    <lineage>
        <taxon>Bacteria</taxon>
        <taxon>Bacillati</taxon>
        <taxon>Bacillota</taxon>
        <taxon>Bacilli</taxon>
        <taxon>Bacillales</taxon>
        <taxon>Bacillaceae</taxon>
        <taxon>Salinibacillus</taxon>
    </lineage>
</organism>
<evidence type="ECO:0000313" key="2">
    <source>
        <dbReference type="Proteomes" id="UP001500880"/>
    </source>
</evidence>
<protein>
    <submittedName>
        <fullName evidence="1">YaaC family protein</fullName>
    </submittedName>
</protein>
<dbReference type="EMBL" id="BAAADO010000008">
    <property type="protein sequence ID" value="GAA0502214.1"/>
    <property type="molecule type" value="Genomic_DNA"/>
</dbReference>
<gene>
    <name evidence="1" type="ORF">GCM10008986_32260</name>
</gene>
<comment type="caution">
    <text evidence="1">The sequence shown here is derived from an EMBL/GenBank/DDBJ whole genome shotgun (WGS) entry which is preliminary data.</text>
</comment>
<accession>A0ABN1BPL5</accession>
<dbReference type="Proteomes" id="UP001500880">
    <property type="component" value="Unassembled WGS sequence"/>
</dbReference>
<sequence>MKDKNLSAFYHQLKSIPYVQSFLSECYRRENFSDYEKLSFQNADRFVYYLEHAETYLNQAKKAPVSIQPMLLFYGLTQLIKTCLMTKRPYYPENTSLLAHGVSARKRKKQSYRFLQDEVKIQQKGLFPYLTSHLFSIHQFTVDKFSMEQLLKRVPEMSELYDIQHKEKPVIKVGNPGEKRLLIPLDIVNDWHLSENRFADKLSHYHFPVKDWHSDQDYLYITSDRILLPFESNLFSMDAEGSCLYLCKNRTFFYPFHEVMTHFLLLYNLSMICRYETEWWGELLHSFSNNDYPYILHFLSITAKKIPIMLGYYLFNQT</sequence>